<dbReference type="EMBL" id="UINC01091035">
    <property type="protein sequence ID" value="SVC43484.1"/>
    <property type="molecule type" value="Genomic_DNA"/>
</dbReference>
<feature type="non-terminal residue" evidence="1">
    <location>
        <position position="1"/>
    </location>
</feature>
<name>A0A382M397_9ZZZZ</name>
<evidence type="ECO:0000313" key="1">
    <source>
        <dbReference type="EMBL" id="SVC43484.1"/>
    </source>
</evidence>
<feature type="non-terminal residue" evidence="1">
    <location>
        <position position="27"/>
    </location>
</feature>
<protein>
    <submittedName>
        <fullName evidence="1">Uncharacterized protein</fullName>
    </submittedName>
</protein>
<gene>
    <name evidence="1" type="ORF">METZ01_LOCUS296338</name>
</gene>
<sequence>CWYNDRVQFCRFSSAHHKNLRGCYFVL</sequence>
<dbReference type="AlphaFoldDB" id="A0A382M397"/>
<reference evidence="1" key="1">
    <citation type="submission" date="2018-05" db="EMBL/GenBank/DDBJ databases">
        <authorList>
            <person name="Lanie J.A."/>
            <person name="Ng W.-L."/>
            <person name="Kazmierczak K.M."/>
            <person name="Andrzejewski T.M."/>
            <person name="Davidsen T.M."/>
            <person name="Wayne K.J."/>
            <person name="Tettelin H."/>
            <person name="Glass J.I."/>
            <person name="Rusch D."/>
            <person name="Podicherti R."/>
            <person name="Tsui H.-C.T."/>
            <person name="Winkler M.E."/>
        </authorList>
    </citation>
    <scope>NUCLEOTIDE SEQUENCE</scope>
</reference>
<proteinExistence type="predicted"/>
<organism evidence="1">
    <name type="scientific">marine metagenome</name>
    <dbReference type="NCBI Taxonomy" id="408172"/>
    <lineage>
        <taxon>unclassified sequences</taxon>
        <taxon>metagenomes</taxon>
        <taxon>ecological metagenomes</taxon>
    </lineage>
</organism>
<accession>A0A382M397</accession>